<dbReference type="EMBL" id="QGKY02001015">
    <property type="protein sequence ID" value="KAF2572746.1"/>
    <property type="molecule type" value="Genomic_DNA"/>
</dbReference>
<feature type="compositionally biased region" description="Low complexity" evidence="1">
    <location>
        <begin position="87"/>
        <end position="99"/>
    </location>
</feature>
<evidence type="ECO:0000256" key="1">
    <source>
        <dbReference type="SAM" id="MobiDB-lite"/>
    </source>
</evidence>
<comment type="caution">
    <text evidence="2">The sequence shown here is derived from an EMBL/GenBank/DDBJ whole genome shotgun (WGS) entry which is preliminary data.</text>
</comment>
<sequence>MLITTIRLNLIEFGRDEVEAMIDPLLHAQRKEKEEGKGLEKNACVFRIPYGVRVQVSFGRYSQDGAECMEMPHIWLEHRRGHGGVLRSWSRNRTSSPTRRTGKLDRAHRPTRPFSELHRAHRLTRPFGELDRAHRPTRQFGKLDRAHHPNRPFGELDRTHRPTRLLGELDQLFPTRLGLDLVPFAEPRRINPSFRIDRSYHWSFTIRMAKTRFPE</sequence>
<protein>
    <submittedName>
        <fullName evidence="2">Uncharacterized protein</fullName>
    </submittedName>
</protein>
<gene>
    <name evidence="2" type="ORF">F2Q70_00003758</name>
</gene>
<name>A0A8S9IUJ6_BRACR</name>
<evidence type="ECO:0000313" key="2">
    <source>
        <dbReference type="EMBL" id="KAF2572746.1"/>
    </source>
</evidence>
<proteinExistence type="predicted"/>
<reference evidence="2" key="1">
    <citation type="submission" date="2019-12" db="EMBL/GenBank/DDBJ databases">
        <title>Genome sequencing and annotation of Brassica cretica.</title>
        <authorList>
            <person name="Studholme D.J."/>
            <person name="Sarris P.F."/>
        </authorList>
    </citation>
    <scope>NUCLEOTIDE SEQUENCE</scope>
    <source>
        <strain evidence="2">PFS-102/07</strain>
        <tissue evidence="2">Leaf</tissue>
    </source>
</reference>
<dbReference type="AlphaFoldDB" id="A0A8S9IUJ6"/>
<organism evidence="2">
    <name type="scientific">Brassica cretica</name>
    <name type="common">Mustard</name>
    <dbReference type="NCBI Taxonomy" id="69181"/>
    <lineage>
        <taxon>Eukaryota</taxon>
        <taxon>Viridiplantae</taxon>
        <taxon>Streptophyta</taxon>
        <taxon>Embryophyta</taxon>
        <taxon>Tracheophyta</taxon>
        <taxon>Spermatophyta</taxon>
        <taxon>Magnoliopsida</taxon>
        <taxon>eudicotyledons</taxon>
        <taxon>Gunneridae</taxon>
        <taxon>Pentapetalae</taxon>
        <taxon>rosids</taxon>
        <taxon>malvids</taxon>
        <taxon>Brassicales</taxon>
        <taxon>Brassicaceae</taxon>
        <taxon>Brassiceae</taxon>
        <taxon>Brassica</taxon>
    </lineage>
</organism>
<accession>A0A8S9IUJ6</accession>
<feature type="region of interest" description="Disordered" evidence="1">
    <location>
        <begin position="87"/>
        <end position="158"/>
    </location>
</feature>